<dbReference type="Pfam" id="PF12680">
    <property type="entry name" value="SnoaL_2"/>
    <property type="match status" value="1"/>
</dbReference>
<proteinExistence type="predicted"/>
<comment type="caution">
    <text evidence="2">The sequence shown here is derived from an EMBL/GenBank/DDBJ whole genome shotgun (WGS) entry which is preliminary data.</text>
</comment>
<evidence type="ECO:0000313" key="2">
    <source>
        <dbReference type="EMBL" id="KAA5805190.1"/>
    </source>
</evidence>
<keyword evidence="2" id="KW-0413">Isomerase</keyword>
<protein>
    <submittedName>
        <fullName evidence="2">Steroid delta-isomerase</fullName>
    </submittedName>
</protein>
<dbReference type="InterPro" id="IPR037401">
    <property type="entry name" value="SnoaL-like"/>
</dbReference>
<dbReference type="AlphaFoldDB" id="A0A5M6ZLI3"/>
<dbReference type="Proteomes" id="UP000325122">
    <property type="component" value="Unassembled WGS sequence"/>
</dbReference>
<sequence length="127" mass="13946">MLAAHAIAEAAQSPAMLAERQLAAYNARDLDAFAACFAPDVEVYDFPGVLALTGREAFRARFVERFKSEGLHAIAVHRAVVGERVIDHERVWLDGPGRCAPIDLVVIYTVRDGLIARVDFIKEGSPR</sequence>
<keyword evidence="3" id="KW-1185">Reference proteome</keyword>
<dbReference type="EMBL" id="VWOJ01000001">
    <property type="protein sequence ID" value="KAA5805190.1"/>
    <property type="molecule type" value="Genomic_DNA"/>
</dbReference>
<dbReference type="PIRSF" id="PIRSF030561">
    <property type="entry name" value="UCP030561"/>
    <property type="match status" value="1"/>
</dbReference>
<dbReference type="Gene3D" id="3.10.450.50">
    <property type="match status" value="1"/>
</dbReference>
<dbReference type="InterPro" id="IPR008317">
    <property type="entry name" value="UCP030561"/>
</dbReference>
<dbReference type="SUPFAM" id="SSF54427">
    <property type="entry name" value="NTF2-like"/>
    <property type="match status" value="1"/>
</dbReference>
<dbReference type="InterPro" id="IPR032710">
    <property type="entry name" value="NTF2-like_dom_sf"/>
</dbReference>
<reference evidence="2 3" key="1">
    <citation type="submission" date="2019-09" db="EMBL/GenBank/DDBJ databases">
        <authorList>
            <person name="Kevbrin V."/>
            <person name="Grouzdev D.S."/>
        </authorList>
    </citation>
    <scope>NUCLEOTIDE SEQUENCE [LARGE SCALE GENOMIC DNA]</scope>
    <source>
        <strain evidence="2 3">G-192</strain>
    </source>
</reference>
<name>A0A5M6ZLI3_9PROT</name>
<evidence type="ECO:0000313" key="3">
    <source>
        <dbReference type="Proteomes" id="UP000325122"/>
    </source>
</evidence>
<gene>
    <name evidence="2" type="ORF">F1654_04185</name>
</gene>
<evidence type="ECO:0000259" key="1">
    <source>
        <dbReference type="Pfam" id="PF12680"/>
    </source>
</evidence>
<dbReference type="RefSeq" id="WP_150022221.1">
    <property type="nucleotide sequence ID" value="NZ_VWOJ01000001.1"/>
</dbReference>
<accession>A0A5M6ZLI3</accession>
<feature type="domain" description="SnoaL-like" evidence="1">
    <location>
        <begin position="19"/>
        <end position="118"/>
    </location>
</feature>
<organism evidence="2 3">
    <name type="scientific">Alkalicaulis satelles</name>
    <dbReference type="NCBI Taxonomy" id="2609175"/>
    <lineage>
        <taxon>Bacteria</taxon>
        <taxon>Pseudomonadati</taxon>
        <taxon>Pseudomonadota</taxon>
        <taxon>Alphaproteobacteria</taxon>
        <taxon>Maricaulales</taxon>
        <taxon>Maricaulaceae</taxon>
        <taxon>Alkalicaulis</taxon>
    </lineage>
</organism>
<dbReference type="GO" id="GO:0016853">
    <property type="term" value="F:isomerase activity"/>
    <property type="evidence" value="ECO:0007669"/>
    <property type="project" value="UniProtKB-KW"/>
</dbReference>